<keyword evidence="4" id="KW-1003">Cell membrane</keyword>
<dbReference type="SUPFAM" id="SSF52172">
    <property type="entry name" value="CheY-like"/>
    <property type="match status" value="1"/>
</dbReference>
<dbReference type="InterPro" id="IPR042240">
    <property type="entry name" value="CHASE_sf"/>
</dbReference>
<comment type="caution">
    <text evidence="15">The sequence shown here is derived from an EMBL/GenBank/DDBJ whole genome shotgun (WGS) entry which is preliminary data.</text>
</comment>
<keyword evidence="7 11" id="KW-1133">Transmembrane helix</keyword>
<evidence type="ECO:0000256" key="11">
    <source>
        <dbReference type="SAM" id="Phobius"/>
    </source>
</evidence>
<dbReference type="OrthoDB" id="9810730at2"/>
<feature type="transmembrane region" description="Helical" evidence="11">
    <location>
        <begin position="75"/>
        <end position="99"/>
    </location>
</feature>
<evidence type="ECO:0000313" key="16">
    <source>
        <dbReference type="Proteomes" id="UP000321419"/>
    </source>
</evidence>
<dbReference type="GO" id="GO:0005886">
    <property type="term" value="C:plasma membrane"/>
    <property type="evidence" value="ECO:0007669"/>
    <property type="project" value="UniProtKB-SubCell"/>
</dbReference>
<comment type="catalytic activity">
    <reaction evidence="1">
        <text>ATP + protein L-histidine = ADP + protein N-phospho-L-histidine.</text>
        <dbReference type="EC" id="2.7.13.3"/>
    </reaction>
</comment>
<dbReference type="GO" id="GO:0000155">
    <property type="term" value="F:phosphorelay sensor kinase activity"/>
    <property type="evidence" value="ECO:0007669"/>
    <property type="project" value="InterPro"/>
</dbReference>
<protein>
    <recommendedName>
        <fullName evidence="3">histidine kinase</fullName>
        <ecNumber evidence="3">2.7.13.3</ecNumber>
    </recommendedName>
</protein>
<dbReference type="PROSITE" id="PS50110">
    <property type="entry name" value="RESPONSE_REGULATORY"/>
    <property type="match status" value="1"/>
</dbReference>
<dbReference type="Pfam" id="PF00512">
    <property type="entry name" value="HisKA"/>
    <property type="match status" value="1"/>
</dbReference>
<keyword evidence="9 11" id="KW-0472">Membrane</keyword>
<dbReference type="Gene3D" id="3.40.50.2300">
    <property type="match status" value="1"/>
</dbReference>
<dbReference type="Pfam" id="PF02518">
    <property type="entry name" value="HATPase_c"/>
    <property type="match status" value="1"/>
</dbReference>
<dbReference type="InterPro" id="IPR005467">
    <property type="entry name" value="His_kinase_dom"/>
</dbReference>
<keyword evidence="16" id="KW-1185">Reference proteome</keyword>
<feature type="domain" description="Histidine kinase" evidence="12">
    <location>
        <begin position="533"/>
        <end position="749"/>
    </location>
</feature>
<evidence type="ECO:0000313" key="15">
    <source>
        <dbReference type="EMBL" id="GEK55848.1"/>
    </source>
</evidence>
<dbReference type="Pfam" id="PF05231">
    <property type="entry name" value="MASE1"/>
    <property type="match status" value="1"/>
</dbReference>
<sequence length="896" mass="99932">MKHFFILTFSLACAYFFTGYFSNSLLAIDGYAVAAWPPSGIALASFLIWGRKSLLGLVLGAFLTNLIHLENASALFQLSVFMHAAGVTFAATFQAWIGSQLVTKVIKAPLDLSSLKHCIQSLVVAGPLCCVIAAGVGTSLLLFNGVIPSYAGWDTFVAWWIGDSIGVLVFTPLMLAAFNYSQVNYRLQVILPSLLIYVLISISFYGAASVKKEKNIQKEEVKILATQDAINNKINEITAHLALLATFFSSSDDVSFTEFKQFTSKQLSYSQDILAFEWVPYLPNKRVTQYVEANKGSELANYYLKEKAADGGWQPVTARDFYYPVKYAYPFKGNEDVIGFDLASNKVRRSALIKAKVLNELVLSEPINLVQNESERGVLFFHPVFGNNITEDDFKGFAVAVVSLERLSESLLIEQNNNVAVSFTDTTSEDNAQPIFTANHQQMFPLKDYKLLVGKRVWQVELYQPQQRESWFIYWLAQIVGMLFVWLLITFLISVTSTNIRIREQVAKQTKSLRLEKQKADEANQIKSQFLANMSHEVRTPINGIKGLHYLALQQSDWQQARSYIEQADGALGVLLRVLNDVLDFSKMEAGKLDLIQEPITVSSLTEEVANLLQFDIEAKSLEFNIDYDTSSNLVIDTDPIRLKQVLLNLINNAIKFTAKGSITLKVWQSKKMTYFSVNDTGIGISAEAQKQLFKPFSQADSSTSRQYGGTGLGLSICKKLVELMGGAIDLTSHEGHGSTFTFSLPIYSPLPKAEQIKQQYDDIDVSTLSFENYTLLLVEDNPLNQHVASAILKTKGCIADIANDGFEAIEKLTENTYDLVLMDIQMPKMDGLEATRVIRNELGLVDLPIIGLSANAHDDDVKKAVACGMDNYITKPIEANTLFKTLWHHLSYKNK</sequence>
<evidence type="ECO:0000259" key="13">
    <source>
        <dbReference type="PROSITE" id="PS50110"/>
    </source>
</evidence>
<dbReference type="InterPro" id="IPR006189">
    <property type="entry name" value="CHASE_dom"/>
</dbReference>
<dbReference type="CDD" id="cd17546">
    <property type="entry name" value="REC_hyHK_CKI1_RcsC-like"/>
    <property type="match status" value="1"/>
</dbReference>
<dbReference type="InterPro" id="IPR001789">
    <property type="entry name" value="Sig_transdc_resp-reg_receiver"/>
</dbReference>
<evidence type="ECO:0000259" key="12">
    <source>
        <dbReference type="PROSITE" id="PS50109"/>
    </source>
</evidence>
<evidence type="ECO:0000256" key="8">
    <source>
        <dbReference type="ARBA" id="ARBA00023012"/>
    </source>
</evidence>
<dbReference type="PROSITE" id="PS50109">
    <property type="entry name" value="HIS_KIN"/>
    <property type="match status" value="1"/>
</dbReference>
<feature type="transmembrane region" description="Helical" evidence="11">
    <location>
        <begin position="119"/>
        <end position="144"/>
    </location>
</feature>
<dbReference type="Pfam" id="PF03924">
    <property type="entry name" value="CHASE"/>
    <property type="match status" value="1"/>
</dbReference>
<evidence type="ECO:0000256" key="9">
    <source>
        <dbReference type="ARBA" id="ARBA00023136"/>
    </source>
</evidence>
<dbReference type="InterPro" id="IPR007895">
    <property type="entry name" value="MASE1"/>
</dbReference>
<dbReference type="InterPro" id="IPR004358">
    <property type="entry name" value="Sig_transdc_His_kin-like_C"/>
</dbReference>
<organism evidence="15 16">
    <name type="scientific">Pseudoalteromonas espejiana</name>
    <dbReference type="NCBI Taxonomy" id="28107"/>
    <lineage>
        <taxon>Bacteria</taxon>
        <taxon>Pseudomonadati</taxon>
        <taxon>Pseudomonadota</taxon>
        <taxon>Gammaproteobacteria</taxon>
        <taxon>Alteromonadales</taxon>
        <taxon>Pseudoalteromonadaceae</taxon>
        <taxon>Pseudoalteromonas</taxon>
    </lineage>
</organism>
<feature type="domain" description="Response regulatory" evidence="13">
    <location>
        <begin position="775"/>
        <end position="891"/>
    </location>
</feature>
<feature type="transmembrane region" description="Helical" evidence="11">
    <location>
        <begin position="156"/>
        <end position="178"/>
    </location>
</feature>
<dbReference type="AlphaFoldDB" id="A0A510XXW8"/>
<dbReference type="InterPro" id="IPR011006">
    <property type="entry name" value="CheY-like_superfamily"/>
</dbReference>
<dbReference type="EMBL" id="BJUM01000027">
    <property type="protein sequence ID" value="GEK55848.1"/>
    <property type="molecule type" value="Genomic_DNA"/>
</dbReference>
<keyword evidence="5 10" id="KW-0597">Phosphoprotein</keyword>
<dbReference type="SMART" id="SM01079">
    <property type="entry name" value="CHASE"/>
    <property type="match status" value="1"/>
</dbReference>
<evidence type="ECO:0000256" key="3">
    <source>
        <dbReference type="ARBA" id="ARBA00012438"/>
    </source>
</evidence>
<dbReference type="Pfam" id="PF00072">
    <property type="entry name" value="Response_reg"/>
    <property type="match status" value="1"/>
</dbReference>
<dbReference type="InterPro" id="IPR003594">
    <property type="entry name" value="HATPase_dom"/>
</dbReference>
<dbReference type="Gene3D" id="3.30.565.10">
    <property type="entry name" value="Histidine kinase-like ATPase, C-terminal domain"/>
    <property type="match status" value="1"/>
</dbReference>
<dbReference type="SUPFAM" id="SSF47384">
    <property type="entry name" value="Homodimeric domain of signal transducing histidine kinase"/>
    <property type="match status" value="1"/>
</dbReference>
<proteinExistence type="predicted"/>
<feature type="transmembrane region" description="Helical" evidence="11">
    <location>
        <begin position="190"/>
        <end position="208"/>
    </location>
</feature>
<dbReference type="PROSITE" id="PS50839">
    <property type="entry name" value="CHASE"/>
    <property type="match status" value="1"/>
</dbReference>
<dbReference type="InterPro" id="IPR003661">
    <property type="entry name" value="HisK_dim/P_dom"/>
</dbReference>
<feature type="transmembrane region" description="Helical" evidence="11">
    <location>
        <begin position="472"/>
        <end position="493"/>
    </location>
</feature>
<name>A0A510XXW8_9GAMM</name>
<dbReference type="PANTHER" id="PTHR45339">
    <property type="entry name" value="HYBRID SIGNAL TRANSDUCTION HISTIDINE KINASE J"/>
    <property type="match status" value="1"/>
</dbReference>
<dbReference type="SMART" id="SM00388">
    <property type="entry name" value="HisKA"/>
    <property type="match status" value="1"/>
</dbReference>
<dbReference type="InterPro" id="IPR036097">
    <property type="entry name" value="HisK_dim/P_sf"/>
</dbReference>
<evidence type="ECO:0000256" key="2">
    <source>
        <dbReference type="ARBA" id="ARBA00004651"/>
    </source>
</evidence>
<evidence type="ECO:0000256" key="4">
    <source>
        <dbReference type="ARBA" id="ARBA00022475"/>
    </source>
</evidence>
<feature type="domain" description="CHASE" evidence="14">
    <location>
        <begin position="250"/>
        <end position="415"/>
    </location>
</feature>
<dbReference type="RefSeq" id="WP_089346306.1">
    <property type="nucleotide sequence ID" value="NZ_BJUM01000027.1"/>
</dbReference>
<dbReference type="Proteomes" id="UP000321419">
    <property type="component" value="Unassembled WGS sequence"/>
</dbReference>
<evidence type="ECO:0000256" key="10">
    <source>
        <dbReference type="PROSITE-ProRule" id="PRU00169"/>
    </source>
</evidence>
<dbReference type="PRINTS" id="PR00344">
    <property type="entry name" value="BCTRLSENSOR"/>
</dbReference>
<dbReference type="Gene3D" id="3.30.450.350">
    <property type="entry name" value="CHASE domain"/>
    <property type="match status" value="1"/>
</dbReference>
<keyword evidence="6 11" id="KW-0812">Transmembrane</keyword>
<comment type="subcellular location">
    <subcellularLocation>
        <location evidence="2">Cell membrane</location>
        <topology evidence="2">Multi-pass membrane protein</topology>
    </subcellularLocation>
</comment>
<keyword evidence="8" id="KW-0902">Two-component regulatory system</keyword>
<dbReference type="PANTHER" id="PTHR45339:SF1">
    <property type="entry name" value="HYBRID SIGNAL TRANSDUCTION HISTIDINE KINASE J"/>
    <property type="match status" value="1"/>
</dbReference>
<dbReference type="Gene3D" id="1.10.287.130">
    <property type="match status" value="1"/>
</dbReference>
<accession>A0A510XXW8</accession>
<dbReference type="InterPro" id="IPR036890">
    <property type="entry name" value="HATPase_C_sf"/>
</dbReference>
<evidence type="ECO:0000256" key="6">
    <source>
        <dbReference type="ARBA" id="ARBA00022692"/>
    </source>
</evidence>
<dbReference type="CDD" id="cd16922">
    <property type="entry name" value="HATPase_EvgS-ArcB-TorS-like"/>
    <property type="match status" value="1"/>
</dbReference>
<dbReference type="SUPFAM" id="SSF55874">
    <property type="entry name" value="ATPase domain of HSP90 chaperone/DNA topoisomerase II/histidine kinase"/>
    <property type="match status" value="1"/>
</dbReference>
<reference evidence="15 16" key="1">
    <citation type="submission" date="2019-07" db="EMBL/GenBank/DDBJ databases">
        <title>Whole genome shotgun sequence of Pseudoalteromonas espejiana NBRC 102222.</title>
        <authorList>
            <person name="Hosoyama A."/>
            <person name="Uohara A."/>
            <person name="Ohji S."/>
            <person name="Ichikawa N."/>
        </authorList>
    </citation>
    <scope>NUCLEOTIDE SEQUENCE [LARGE SCALE GENOMIC DNA]</scope>
    <source>
        <strain evidence="15 16">NBRC 102222</strain>
    </source>
</reference>
<dbReference type="SMART" id="SM00387">
    <property type="entry name" value="HATPase_c"/>
    <property type="match status" value="1"/>
</dbReference>
<dbReference type="EC" id="2.7.13.3" evidence="3"/>
<dbReference type="FunFam" id="3.30.565.10:FF:000010">
    <property type="entry name" value="Sensor histidine kinase RcsC"/>
    <property type="match status" value="1"/>
</dbReference>
<feature type="modified residue" description="4-aspartylphosphate" evidence="10">
    <location>
        <position position="824"/>
    </location>
</feature>
<evidence type="ECO:0000256" key="5">
    <source>
        <dbReference type="ARBA" id="ARBA00022553"/>
    </source>
</evidence>
<dbReference type="CDD" id="cd00082">
    <property type="entry name" value="HisKA"/>
    <property type="match status" value="1"/>
</dbReference>
<evidence type="ECO:0000259" key="14">
    <source>
        <dbReference type="PROSITE" id="PS50839"/>
    </source>
</evidence>
<evidence type="ECO:0000256" key="1">
    <source>
        <dbReference type="ARBA" id="ARBA00000085"/>
    </source>
</evidence>
<evidence type="ECO:0000256" key="7">
    <source>
        <dbReference type="ARBA" id="ARBA00022989"/>
    </source>
</evidence>
<dbReference type="SMART" id="SM00448">
    <property type="entry name" value="REC"/>
    <property type="match status" value="1"/>
</dbReference>
<gene>
    <name evidence="15" type="ORF">PES01_26930</name>
</gene>
<feature type="transmembrane region" description="Helical" evidence="11">
    <location>
        <begin position="43"/>
        <end position="63"/>
    </location>
</feature>